<dbReference type="HOGENOM" id="CLU_1952188_0_0_1"/>
<feature type="region of interest" description="Disordered" evidence="1">
    <location>
        <begin position="113"/>
        <end position="151"/>
    </location>
</feature>
<dbReference type="EnsemblPlants" id="ONIVA01G24110.1">
    <property type="protein sequence ID" value="ONIVA01G24110.1"/>
    <property type="gene ID" value="ONIVA01G24110"/>
</dbReference>
<feature type="compositionally biased region" description="Low complexity" evidence="1">
    <location>
        <begin position="122"/>
        <end position="135"/>
    </location>
</feature>
<feature type="transmembrane region" description="Helical" evidence="2">
    <location>
        <begin position="35"/>
        <end position="61"/>
    </location>
</feature>
<evidence type="ECO:0000313" key="4">
    <source>
        <dbReference type="Proteomes" id="UP000006591"/>
    </source>
</evidence>
<proteinExistence type="predicted"/>
<evidence type="ECO:0000256" key="2">
    <source>
        <dbReference type="SAM" id="Phobius"/>
    </source>
</evidence>
<organism evidence="3">
    <name type="scientific">Oryza nivara</name>
    <name type="common">Indian wild rice</name>
    <name type="synonym">Oryza sativa f. spontanea</name>
    <dbReference type="NCBI Taxonomy" id="4536"/>
    <lineage>
        <taxon>Eukaryota</taxon>
        <taxon>Viridiplantae</taxon>
        <taxon>Streptophyta</taxon>
        <taxon>Embryophyta</taxon>
        <taxon>Tracheophyta</taxon>
        <taxon>Spermatophyta</taxon>
        <taxon>Magnoliopsida</taxon>
        <taxon>Liliopsida</taxon>
        <taxon>Poales</taxon>
        <taxon>Poaceae</taxon>
        <taxon>BOP clade</taxon>
        <taxon>Oryzoideae</taxon>
        <taxon>Oryzeae</taxon>
        <taxon>Oryzinae</taxon>
        <taxon>Oryza</taxon>
    </lineage>
</organism>
<dbReference type="Proteomes" id="UP000006591">
    <property type="component" value="Chromosome 1"/>
</dbReference>
<reference evidence="3" key="2">
    <citation type="submission" date="2018-04" db="EMBL/GenBank/DDBJ databases">
        <title>OnivRS2 (Oryza nivara Reference Sequence Version 2).</title>
        <authorList>
            <person name="Zhang J."/>
            <person name="Kudrna D."/>
            <person name="Lee S."/>
            <person name="Talag J."/>
            <person name="Rajasekar S."/>
            <person name="Welchert J."/>
            <person name="Hsing Y.-I."/>
            <person name="Wing R.A."/>
        </authorList>
    </citation>
    <scope>NUCLEOTIDE SEQUENCE [LARGE SCALE GENOMIC DNA]</scope>
</reference>
<sequence>MAAATRHASTAPAPTTLLPRAPAATFGFSSSSMPFLYWCWCDVMVYVIAVGGLCLAVVVFATAGVGRRGWAAWGCKRPGQSSSLGEDGAADELKEQLQGALQENGQLKRELQQYTSEKKASAKTTDAADAAAEQAEQWRKATETAMAAAAV</sequence>
<accession>A0A0E0FNX1</accession>
<reference evidence="3" key="1">
    <citation type="submission" date="2015-04" db="UniProtKB">
        <authorList>
            <consortium name="EnsemblPlants"/>
        </authorList>
    </citation>
    <scope>IDENTIFICATION</scope>
    <source>
        <strain evidence="3">SL10</strain>
    </source>
</reference>
<evidence type="ECO:0000256" key="1">
    <source>
        <dbReference type="SAM" id="MobiDB-lite"/>
    </source>
</evidence>
<protein>
    <submittedName>
        <fullName evidence="3">Uncharacterized protein</fullName>
    </submittedName>
</protein>
<evidence type="ECO:0000313" key="3">
    <source>
        <dbReference type="EnsemblPlants" id="ONIVA01G24110.1"/>
    </source>
</evidence>
<dbReference type="Gramene" id="ONIVA01G24110.1">
    <property type="protein sequence ID" value="ONIVA01G24110.1"/>
    <property type="gene ID" value="ONIVA01G24110"/>
</dbReference>
<name>A0A0E0FNX1_ORYNI</name>
<keyword evidence="4" id="KW-1185">Reference proteome</keyword>
<dbReference type="AlphaFoldDB" id="A0A0E0FNX1"/>
<keyword evidence="2" id="KW-1133">Transmembrane helix</keyword>
<keyword evidence="2" id="KW-0472">Membrane</keyword>
<keyword evidence="2" id="KW-0812">Transmembrane</keyword>